<evidence type="ECO:0000256" key="3">
    <source>
        <dbReference type="RuleBase" id="RU003939"/>
    </source>
</evidence>
<evidence type="ECO:0000313" key="4">
    <source>
        <dbReference type="EMBL" id="MCA9727118.1"/>
    </source>
</evidence>
<reference evidence="4" key="1">
    <citation type="submission" date="2020-04" db="EMBL/GenBank/DDBJ databases">
        <authorList>
            <person name="Zhang T."/>
        </authorList>
    </citation>
    <scope>NUCLEOTIDE SEQUENCE</scope>
    <source>
        <strain evidence="4">HKST-UBA01</strain>
    </source>
</reference>
<dbReference type="SMART" id="SM00411">
    <property type="entry name" value="BHL"/>
    <property type="match status" value="1"/>
</dbReference>
<dbReference type="GO" id="GO:0003677">
    <property type="term" value="F:DNA binding"/>
    <property type="evidence" value="ECO:0007669"/>
    <property type="project" value="UniProtKB-KW"/>
</dbReference>
<comment type="caution">
    <text evidence="4">The sequence shown here is derived from an EMBL/GenBank/DDBJ whole genome shotgun (WGS) entry which is preliminary data.</text>
</comment>
<dbReference type="Gene3D" id="4.10.520.10">
    <property type="entry name" value="IHF-like DNA-binding proteins"/>
    <property type="match status" value="1"/>
</dbReference>
<dbReference type="InterPro" id="IPR000119">
    <property type="entry name" value="Hist_DNA-bd"/>
</dbReference>
<dbReference type="SUPFAM" id="SSF47729">
    <property type="entry name" value="IHF-like DNA-binding proteins"/>
    <property type="match status" value="1"/>
</dbReference>
<protein>
    <submittedName>
        <fullName evidence="4">HU family DNA-binding protein</fullName>
    </submittedName>
</protein>
<organism evidence="4 5">
    <name type="scientific">Eiseniibacteriota bacterium</name>
    <dbReference type="NCBI Taxonomy" id="2212470"/>
    <lineage>
        <taxon>Bacteria</taxon>
        <taxon>Candidatus Eiseniibacteriota</taxon>
    </lineage>
</organism>
<dbReference type="PRINTS" id="PR01727">
    <property type="entry name" value="DNABINDINGHU"/>
</dbReference>
<dbReference type="Pfam" id="PF00216">
    <property type="entry name" value="Bac_DNA_binding"/>
    <property type="match status" value="1"/>
</dbReference>
<accession>A0A956LXG9</accession>
<name>A0A956LXG9_UNCEI</name>
<dbReference type="CDD" id="cd13831">
    <property type="entry name" value="HU"/>
    <property type="match status" value="1"/>
</dbReference>
<dbReference type="Proteomes" id="UP000697710">
    <property type="component" value="Unassembled WGS sequence"/>
</dbReference>
<dbReference type="GO" id="GO:0030261">
    <property type="term" value="P:chromosome condensation"/>
    <property type="evidence" value="ECO:0007669"/>
    <property type="project" value="UniProtKB-KW"/>
</dbReference>
<evidence type="ECO:0000313" key="5">
    <source>
        <dbReference type="Proteomes" id="UP000697710"/>
    </source>
</evidence>
<evidence type="ECO:0000256" key="2">
    <source>
        <dbReference type="ARBA" id="ARBA00023125"/>
    </source>
</evidence>
<keyword evidence="1" id="KW-0226">DNA condensation</keyword>
<comment type="similarity">
    <text evidence="3">Belongs to the bacterial histone-like protein family.</text>
</comment>
<evidence type="ECO:0000256" key="1">
    <source>
        <dbReference type="ARBA" id="ARBA00023067"/>
    </source>
</evidence>
<dbReference type="PANTHER" id="PTHR33175:SF3">
    <property type="entry name" value="DNA-BINDING PROTEIN HU-BETA"/>
    <property type="match status" value="1"/>
</dbReference>
<dbReference type="EMBL" id="JAGQHR010000112">
    <property type="protein sequence ID" value="MCA9727118.1"/>
    <property type="molecule type" value="Genomic_DNA"/>
</dbReference>
<dbReference type="AlphaFoldDB" id="A0A956LXG9"/>
<sequence length="105" mass="11538">MTKTELVDALMKEAGSEMTKKDTKEFLGALTMVVEKTLKKGGDVPLSGLGKFKVQHRKARIGRNPQTGESIKIPAKKVVKFTVAKNLKDTVLKNQKAAAKKTKKK</sequence>
<dbReference type="GO" id="GO:0030527">
    <property type="term" value="F:structural constituent of chromatin"/>
    <property type="evidence" value="ECO:0007669"/>
    <property type="project" value="InterPro"/>
</dbReference>
<dbReference type="InterPro" id="IPR010992">
    <property type="entry name" value="IHF-like_DNA-bd_dom_sf"/>
</dbReference>
<dbReference type="GO" id="GO:0005829">
    <property type="term" value="C:cytosol"/>
    <property type="evidence" value="ECO:0007669"/>
    <property type="project" value="TreeGrafter"/>
</dbReference>
<gene>
    <name evidence="4" type="ORF">KC729_05490</name>
</gene>
<reference evidence="4" key="2">
    <citation type="journal article" date="2021" name="Microbiome">
        <title>Successional dynamics and alternative stable states in a saline activated sludge microbial community over 9 years.</title>
        <authorList>
            <person name="Wang Y."/>
            <person name="Ye J."/>
            <person name="Ju F."/>
            <person name="Liu L."/>
            <person name="Boyd J.A."/>
            <person name="Deng Y."/>
            <person name="Parks D.H."/>
            <person name="Jiang X."/>
            <person name="Yin X."/>
            <person name="Woodcroft B.J."/>
            <person name="Tyson G.W."/>
            <person name="Hugenholtz P."/>
            <person name="Polz M.F."/>
            <person name="Zhang T."/>
        </authorList>
    </citation>
    <scope>NUCLEOTIDE SEQUENCE</scope>
    <source>
        <strain evidence="4">HKST-UBA01</strain>
    </source>
</reference>
<proteinExistence type="inferred from homology"/>
<dbReference type="PANTHER" id="PTHR33175">
    <property type="entry name" value="DNA-BINDING PROTEIN HU"/>
    <property type="match status" value="1"/>
</dbReference>
<keyword evidence="2 4" id="KW-0238">DNA-binding</keyword>